<protein>
    <submittedName>
        <fullName evidence="1">Uncharacterized protein</fullName>
    </submittedName>
</protein>
<organism evidence="1 2">
    <name type="scientific">Leptosia nina</name>
    <dbReference type="NCBI Taxonomy" id="320188"/>
    <lineage>
        <taxon>Eukaryota</taxon>
        <taxon>Metazoa</taxon>
        <taxon>Ecdysozoa</taxon>
        <taxon>Arthropoda</taxon>
        <taxon>Hexapoda</taxon>
        <taxon>Insecta</taxon>
        <taxon>Pterygota</taxon>
        <taxon>Neoptera</taxon>
        <taxon>Endopterygota</taxon>
        <taxon>Lepidoptera</taxon>
        <taxon>Glossata</taxon>
        <taxon>Ditrysia</taxon>
        <taxon>Papilionoidea</taxon>
        <taxon>Pieridae</taxon>
        <taxon>Pierinae</taxon>
        <taxon>Leptosia</taxon>
    </lineage>
</organism>
<sequence>MANQSRLASLQRTMAKLIPITMVSDAFRTHEQSDSVTLALVRFTVMREVSKCGRVFRLFFVEGRFLREINIMLLFLSLSIDSENLISFTSQPQLATVSNSID</sequence>
<evidence type="ECO:0000313" key="2">
    <source>
        <dbReference type="Proteomes" id="UP001497472"/>
    </source>
</evidence>
<accession>A0AAV1J3L9</accession>
<name>A0AAV1J3L9_9NEOP</name>
<reference evidence="1 2" key="1">
    <citation type="submission" date="2023-11" db="EMBL/GenBank/DDBJ databases">
        <authorList>
            <person name="Okamura Y."/>
        </authorList>
    </citation>
    <scope>NUCLEOTIDE SEQUENCE [LARGE SCALE GENOMIC DNA]</scope>
</reference>
<keyword evidence="2" id="KW-1185">Reference proteome</keyword>
<gene>
    <name evidence="1" type="ORF">LNINA_LOCUS2676</name>
</gene>
<proteinExistence type="predicted"/>
<dbReference type="Proteomes" id="UP001497472">
    <property type="component" value="Unassembled WGS sequence"/>
</dbReference>
<dbReference type="AlphaFoldDB" id="A0AAV1J3L9"/>
<comment type="caution">
    <text evidence="1">The sequence shown here is derived from an EMBL/GenBank/DDBJ whole genome shotgun (WGS) entry which is preliminary data.</text>
</comment>
<dbReference type="EMBL" id="CAVLEF010000003">
    <property type="protein sequence ID" value="CAK1542823.1"/>
    <property type="molecule type" value="Genomic_DNA"/>
</dbReference>
<evidence type="ECO:0000313" key="1">
    <source>
        <dbReference type="EMBL" id="CAK1542823.1"/>
    </source>
</evidence>